<keyword evidence="2 3" id="KW-0647">Proteasome</keyword>
<protein>
    <submittedName>
        <fullName evidence="4">Proteasome subunit alpha</fullName>
        <ecNumber evidence="4">3.4.25.1</ecNumber>
    </submittedName>
</protein>
<dbReference type="InterPro" id="IPR001353">
    <property type="entry name" value="Proteasome_sua/b"/>
</dbReference>
<name>A0ABV6P797_9MICC</name>
<comment type="caution">
    <text evidence="4">The sequence shown here is derived from an EMBL/GenBank/DDBJ whole genome shotgun (WGS) entry which is preliminary data.</text>
</comment>
<organism evidence="4 5">
    <name type="scientific">Micrococcoides hystricis</name>
    <dbReference type="NCBI Taxonomy" id="1572761"/>
    <lineage>
        <taxon>Bacteria</taxon>
        <taxon>Bacillati</taxon>
        <taxon>Actinomycetota</taxon>
        <taxon>Actinomycetes</taxon>
        <taxon>Micrococcales</taxon>
        <taxon>Micrococcaceae</taxon>
        <taxon>Micrococcoides</taxon>
    </lineage>
</organism>
<accession>A0ABV6P797</accession>
<dbReference type="InterPro" id="IPR023332">
    <property type="entry name" value="Proteasome_alpha-type"/>
</dbReference>
<evidence type="ECO:0000256" key="3">
    <source>
        <dbReference type="PROSITE-ProRule" id="PRU00808"/>
    </source>
</evidence>
<dbReference type="Gene3D" id="3.60.20.10">
    <property type="entry name" value="Glutamine Phosphoribosylpyrophosphate, subunit 1, domain 1"/>
    <property type="match status" value="1"/>
</dbReference>
<dbReference type="GO" id="GO:0016787">
    <property type="term" value="F:hydrolase activity"/>
    <property type="evidence" value="ECO:0007669"/>
    <property type="project" value="UniProtKB-KW"/>
</dbReference>
<dbReference type="RefSeq" id="WP_377457490.1">
    <property type="nucleotide sequence ID" value="NZ_JBHLUB010000001.1"/>
</dbReference>
<keyword evidence="1" id="KW-0963">Cytoplasm</keyword>
<dbReference type="EMBL" id="JBHLUB010000001">
    <property type="protein sequence ID" value="MFC0581006.1"/>
    <property type="molecule type" value="Genomic_DNA"/>
</dbReference>
<evidence type="ECO:0000313" key="4">
    <source>
        <dbReference type="EMBL" id="MFC0581006.1"/>
    </source>
</evidence>
<gene>
    <name evidence="4" type="primary">prcA</name>
    <name evidence="4" type="ORF">ACFFFR_01205</name>
</gene>
<dbReference type="SUPFAM" id="SSF56235">
    <property type="entry name" value="N-terminal nucleophile aminohydrolases (Ntn hydrolases)"/>
    <property type="match status" value="1"/>
</dbReference>
<sequence>MTMPFYVSPEQLIKDRADFARKGISRGRAVIVLSCAEGIAFVADNPSDSLRKIGEIHDRIGFAAVGKYNEFEALRQAGVRWADVRAYAYDRTDVTGRGLASIYASLMASGFTAEAKPFEVELAVAEVGPNAAEDRIFRLGFDGSIMDEETMVVMGGNQENIHAALAEQSTPQSFSDAIRAAHHALGQPASIEVAVLKRPAGEQARHVGYHRCFTRYTAEQISTIVKDRS</sequence>
<comment type="similarity">
    <text evidence="3">Belongs to the peptidase T1A family.</text>
</comment>
<evidence type="ECO:0000256" key="1">
    <source>
        <dbReference type="ARBA" id="ARBA00022490"/>
    </source>
</evidence>
<dbReference type="InterPro" id="IPR022296">
    <property type="entry name" value="Proteasome_asu_bac"/>
</dbReference>
<dbReference type="EC" id="3.4.25.1" evidence="4"/>
<evidence type="ECO:0000313" key="5">
    <source>
        <dbReference type="Proteomes" id="UP001589862"/>
    </source>
</evidence>
<keyword evidence="4" id="KW-0378">Hydrolase</keyword>
<dbReference type="PROSITE" id="PS51475">
    <property type="entry name" value="PROTEASOME_ALPHA_2"/>
    <property type="match status" value="1"/>
</dbReference>
<dbReference type="Proteomes" id="UP001589862">
    <property type="component" value="Unassembled WGS sequence"/>
</dbReference>
<proteinExistence type="inferred from homology"/>
<keyword evidence="5" id="KW-1185">Reference proteome</keyword>
<dbReference type="NCBIfam" id="TIGR03691">
    <property type="entry name" value="20S_bact_alpha"/>
    <property type="match status" value="1"/>
</dbReference>
<dbReference type="InterPro" id="IPR029055">
    <property type="entry name" value="Ntn_hydrolases_N"/>
</dbReference>
<dbReference type="Pfam" id="PF00227">
    <property type="entry name" value="Proteasome"/>
    <property type="match status" value="1"/>
</dbReference>
<reference evidence="4 5" key="1">
    <citation type="submission" date="2024-09" db="EMBL/GenBank/DDBJ databases">
        <authorList>
            <person name="Sun Q."/>
            <person name="Mori K."/>
        </authorList>
    </citation>
    <scope>NUCLEOTIDE SEQUENCE [LARGE SCALE GENOMIC DNA]</scope>
    <source>
        <strain evidence="4 5">NCAIM B.02604</strain>
    </source>
</reference>
<evidence type="ECO:0000256" key="2">
    <source>
        <dbReference type="ARBA" id="ARBA00022942"/>
    </source>
</evidence>
<dbReference type="GO" id="GO:0000502">
    <property type="term" value="C:proteasome complex"/>
    <property type="evidence" value="ECO:0007669"/>
    <property type="project" value="UniProtKB-KW"/>
</dbReference>